<dbReference type="AlphaFoldDB" id="A0A8H4F354"/>
<dbReference type="Pfam" id="PF09419">
    <property type="entry name" value="PGP_phosphatase"/>
    <property type="match status" value="1"/>
</dbReference>
<evidence type="ECO:0000313" key="1">
    <source>
        <dbReference type="EMBL" id="KAF1803150.1"/>
    </source>
</evidence>
<sequence length="223" mass="25113">MVQSLNLSGVANAFRVLLNPSLAMPHMIVDDIRHINFRQLKQHANIKAIGFDKDNCLTAPYVSTIHPPFKEAWKDCVETFSRDNVLIVSNSAGTKDDVDYKEAQKLEESLGVAVLRHDEKKPSGGQCLKEKLDPIPADQTAFVGDRILTDVLFGNRNGNLTIWTRRVVTEEGDNKAALILRRMEYRLISLLQRMNVKPPPHKGFSNMMSIKGKVMEEAEAEEE</sequence>
<gene>
    <name evidence="1" type="ORF">FB192DRAFT_1074332</name>
</gene>
<dbReference type="PANTHER" id="PTHR19288">
    <property type="entry name" value="4-NITROPHENYLPHOSPHATASE-RELATED"/>
    <property type="match status" value="1"/>
</dbReference>
<dbReference type="PANTHER" id="PTHR19288:SF25">
    <property type="entry name" value="PHOSPHATIDYLGLYCEROPHOSPHATASE GEP4, MITOCHONDRIAL"/>
    <property type="match status" value="1"/>
</dbReference>
<dbReference type="SUPFAM" id="SSF56784">
    <property type="entry name" value="HAD-like"/>
    <property type="match status" value="1"/>
</dbReference>
<dbReference type="Proteomes" id="UP000469890">
    <property type="component" value="Unassembled WGS sequence"/>
</dbReference>
<reference evidence="1 2" key="1">
    <citation type="submission" date="2019-09" db="EMBL/GenBank/DDBJ databases">
        <authorList>
            <consortium name="DOE Joint Genome Institute"/>
            <person name="Mondo S.J."/>
            <person name="Navarro-Mendoza M.I."/>
            <person name="Perez-Arques C."/>
            <person name="Panchal S."/>
            <person name="Nicolas F.E."/>
            <person name="Ganguly P."/>
            <person name="Pangilinan J."/>
            <person name="Grigoriev I."/>
            <person name="Heitman J."/>
            <person name="Sanya K."/>
            <person name="Garre V."/>
        </authorList>
    </citation>
    <scope>NUCLEOTIDE SEQUENCE [LARGE SCALE GENOMIC DNA]</scope>
    <source>
        <strain evidence="1 2">MU402</strain>
    </source>
</reference>
<proteinExistence type="predicted"/>
<organism evidence="1 2">
    <name type="scientific">Mucor circinelloides f. lusitanicus</name>
    <name type="common">Mucor racemosus var. lusitanicus</name>
    <dbReference type="NCBI Taxonomy" id="29924"/>
    <lineage>
        <taxon>Eukaryota</taxon>
        <taxon>Fungi</taxon>
        <taxon>Fungi incertae sedis</taxon>
        <taxon>Mucoromycota</taxon>
        <taxon>Mucoromycotina</taxon>
        <taxon>Mucoromycetes</taxon>
        <taxon>Mucorales</taxon>
        <taxon>Mucorineae</taxon>
        <taxon>Mucoraceae</taxon>
        <taxon>Mucor</taxon>
    </lineage>
</organism>
<dbReference type="GO" id="GO:0008962">
    <property type="term" value="F:phosphatidylglycerophosphatase activity"/>
    <property type="evidence" value="ECO:0007669"/>
    <property type="project" value="InterPro"/>
</dbReference>
<dbReference type="NCBIfam" id="TIGR01668">
    <property type="entry name" value="YqeG_hyp_ppase"/>
    <property type="match status" value="1"/>
</dbReference>
<dbReference type="InterPro" id="IPR023214">
    <property type="entry name" value="HAD_sf"/>
</dbReference>
<dbReference type="Gene3D" id="3.40.50.1000">
    <property type="entry name" value="HAD superfamily/HAD-like"/>
    <property type="match status" value="1"/>
</dbReference>
<evidence type="ECO:0000313" key="2">
    <source>
        <dbReference type="Proteomes" id="UP000469890"/>
    </source>
</evidence>
<name>A0A8H4F354_MUCCL</name>
<dbReference type="InterPro" id="IPR027706">
    <property type="entry name" value="PGP_Pase"/>
</dbReference>
<dbReference type="InterPro" id="IPR010021">
    <property type="entry name" value="PGPP1/Gep4"/>
</dbReference>
<accession>A0A8H4F354</accession>
<dbReference type="EMBL" id="JAAECE010000003">
    <property type="protein sequence ID" value="KAF1803150.1"/>
    <property type="molecule type" value="Genomic_DNA"/>
</dbReference>
<dbReference type="GO" id="GO:0005737">
    <property type="term" value="C:cytoplasm"/>
    <property type="evidence" value="ECO:0007669"/>
    <property type="project" value="TreeGrafter"/>
</dbReference>
<protein>
    <submittedName>
        <fullName evidence="1">Mitochondrial PGP phosphatase-domain-containing protein</fullName>
    </submittedName>
</protein>
<dbReference type="InterPro" id="IPR036412">
    <property type="entry name" value="HAD-like_sf"/>
</dbReference>
<comment type="caution">
    <text evidence="1">The sequence shown here is derived from an EMBL/GenBank/DDBJ whole genome shotgun (WGS) entry which is preliminary data.</text>
</comment>